<organism evidence="2 3">
    <name type="scientific">Enterococcus avium</name>
    <name type="common">Streptococcus avium</name>
    <dbReference type="NCBI Taxonomy" id="33945"/>
    <lineage>
        <taxon>Bacteria</taxon>
        <taxon>Bacillati</taxon>
        <taxon>Bacillota</taxon>
        <taxon>Bacilli</taxon>
        <taxon>Lactobacillales</taxon>
        <taxon>Enterococcaceae</taxon>
        <taxon>Enterococcus</taxon>
    </lineage>
</organism>
<name>A0AAW8RWW3_ENTAV</name>
<accession>A0AAW8RWW3</accession>
<keyword evidence="1" id="KW-0472">Membrane</keyword>
<dbReference type="Pfam" id="PF16938">
    <property type="entry name" value="Phage_holin_Dp1"/>
    <property type="match status" value="1"/>
</dbReference>
<proteinExistence type="predicted"/>
<evidence type="ECO:0000313" key="2">
    <source>
        <dbReference type="EMBL" id="MDT2402594.1"/>
    </source>
</evidence>
<evidence type="ECO:0000313" key="3">
    <source>
        <dbReference type="Proteomes" id="UP001260773"/>
    </source>
</evidence>
<dbReference type="PROSITE" id="PS51257">
    <property type="entry name" value="PROKAR_LIPOPROTEIN"/>
    <property type="match status" value="1"/>
</dbReference>
<dbReference type="Proteomes" id="UP001260773">
    <property type="component" value="Unassembled WGS sequence"/>
</dbReference>
<gene>
    <name evidence="2" type="ORF">P7D43_09435</name>
</gene>
<protein>
    <submittedName>
        <fullName evidence="2">Phage holin</fullName>
    </submittedName>
</protein>
<reference evidence="2" key="1">
    <citation type="submission" date="2023-03" db="EMBL/GenBank/DDBJ databases">
        <authorList>
            <person name="Shen W."/>
            <person name="Cai J."/>
        </authorList>
    </citation>
    <scope>NUCLEOTIDE SEQUENCE</scope>
    <source>
        <strain evidence="2">P33-2</strain>
    </source>
</reference>
<evidence type="ECO:0000256" key="1">
    <source>
        <dbReference type="SAM" id="Phobius"/>
    </source>
</evidence>
<keyword evidence="1" id="KW-1133">Transmembrane helix</keyword>
<keyword evidence="1" id="KW-0812">Transmembrane</keyword>
<dbReference type="EMBL" id="JARPWH010000027">
    <property type="protein sequence ID" value="MDT2402594.1"/>
    <property type="molecule type" value="Genomic_DNA"/>
</dbReference>
<dbReference type="InterPro" id="IPR031612">
    <property type="entry name" value="Phage_holin_Dp1"/>
</dbReference>
<dbReference type="GeneID" id="79788358"/>
<feature type="transmembrane region" description="Helical" evidence="1">
    <location>
        <begin position="39"/>
        <end position="58"/>
    </location>
</feature>
<sequence>MKLSNKQYDFIKRFLTIGVPGITACIVTLGGLYGFDTKVIVGTITALATLSGVLLNVVSNNYDSDNKEGK</sequence>
<dbReference type="AlphaFoldDB" id="A0AAW8RWW3"/>
<feature type="transmembrane region" description="Helical" evidence="1">
    <location>
        <begin position="12"/>
        <end position="33"/>
    </location>
</feature>
<comment type="caution">
    <text evidence="2">The sequence shown here is derived from an EMBL/GenBank/DDBJ whole genome shotgun (WGS) entry which is preliminary data.</text>
</comment>
<dbReference type="RefSeq" id="WP_176675548.1">
    <property type="nucleotide sequence ID" value="NZ_JARPWH010000027.1"/>
</dbReference>